<dbReference type="SUPFAM" id="SSF53041">
    <property type="entry name" value="Resolvase-like"/>
    <property type="match status" value="1"/>
</dbReference>
<dbReference type="InterPro" id="IPR038109">
    <property type="entry name" value="DNA_bind_recomb_sf"/>
</dbReference>
<keyword evidence="1" id="KW-0175">Coiled coil</keyword>
<dbReference type="InterPro" id="IPR011109">
    <property type="entry name" value="DNA_bind_recombinase_dom"/>
</dbReference>
<dbReference type="Proteomes" id="UP000030635">
    <property type="component" value="Chromosome"/>
</dbReference>
<proteinExistence type="predicted"/>
<evidence type="ECO:0000259" key="2">
    <source>
        <dbReference type="PROSITE" id="PS51736"/>
    </source>
</evidence>
<protein>
    <submittedName>
        <fullName evidence="3">Recombinase family protein</fullName>
    </submittedName>
</protein>
<accession>A0A0A7FVT7</accession>
<dbReference type="AlphaFoldDB" id="A0A0A7FVT7"/>
<sequence>MKRVAIYSRKSKETDTGESIKNQINICKSYFKNQNLECSFEVFIDEGFSGGNTNRPAFKKMLKLCTLKKFDIIAIYKIDRMARNITDFFSIYNKLEKNNITLISVTEGFDATTPIGRMMMTMLAGFADMERENIKQRVKDNMYELAKLGRWSGGTPPTGYKSITKVINGKKYTYLNLINEECNNIISIFELCAKGFTSTQIGKKLNMNPKTILNIIQNPTYLKSDIASKNYLESIGFKVYGQINGKGYLSYGRRPRKNGQKLNNLSNMFVAVSEHEGIVDSSLWIKANNQLSKRSKKAKPRTSTNSFLSHLVKCSCGNYMFISAGRKRKDGSKSFYFRCTSKINKNLVCNNKKSLRVDLAEEYVLKELLNIKISEDLLKEHILNNTKHNDLNNKIKSIKNKIQSNNLSINNLSKKLLYVNGNTLIILNDKINNLSLENSNLNNELLYLNKKSILENATINSDVLKKRLNILLKNFRSLPLEQKQIFIRSLIKEIIFDGDESIEIIFNDC</sequence>
<dbReference type="RefSeq" id="WP_052139587.1">
    <property type="nucleotide sequence ID" value="NZ_CP006905.1"/>
</dbReference>
<dbReference type="GO" id="GO:0000150">
    <property type="term" value="F:DNA strand exchange activity"/>
    <property type="evidence" value="ECO:0007669"/>
    <property type="project" value="InterPro"/>
</dbReference>
<evidence type="ECO:0000256" key="1">
    <source>
        <dbReference type="SAM" id="Coils"/>
    </source>
</evidence>
<dbReference type="Pfam" id="PF00239">
    <property type="entry name" value="Resolvase"/>
    <property type="match status" value="1"/>
</dbReference>
<dbReference type="InterPro" id="IPR025827">
    <property type="entry name" value="Zn_ribbon_recom_dom"/>
</dbReference>
<dbReference type="Pfam" id="PF13408">
    <property type="entry name" value="Zn_ribbon_recom"/>
    <property type="match status" value="1"/>
</dbReference>
<gene>
    <name evidence="3" type="ORF">U729_2687</name>
</gene>
<feature type="coiled-coil region" evidence="1">
    <location>
        <begin position="424"/>
        <end position="474"/>
    </location>
</feature>
<dbReference type="PROSITE" id="PS51736">
    <property type="entry name" value="RECOMBINASES_3"/>
    <property type="match status" value="1"/>
</dbReference>
<dbReference type="GO" id="GO:0003677">
    <property type="term" value="F:DNA binding"/>
    <property type="evidence" value="ECO:0007669"/>
    <property type="project" value="InterPro"/>
</dbReference>
<evidence type="ECO:0000313" key="4">
    <source>
        <dbReference type="Proteomes" id="UP000030635"/>
    </source>
</evidence>
<evidence type="ECO:0000313" key="3">
    <source>
        <dbReference type="EMBL" id="AIY82941.1"/>
    </source>
</evidence>
<dbReference type="STRING" id="1561.NPD11_340"/>
<organism evidence="3 4">
    <name type="scientific">Clostridium baratii str. Sullivan</name>
    <dbReference type="NCBI Taxonomy" id="1415775"/>
    <lineage>
        <taxon>Bacteria</taxon>
        <taxon>Bacillati</taxon>
        <taxon>Bacillota</taxon>
        <taxon>Clostridia</taxon>
        <taxon>Eubacteriales</taxon>
        <taxon>Clostridiaceae</taxon>
        <taxon>Clostridium</taxon>
    </lineage>
</organism>
<dbReference type="OrthoDB" id="9781670at2"/>
<dbReference type="Pfam" id="PF07508">
    <property type="entry name" value="Recombinase"/>
    <property type="match status" value="1"/>
</dbReference>
<dbReference type="CDD" id="cd03768">
    <property type="entry name" value="SR_ResInv"/>
    <property type="match status" value="1"/>
</dbReference>
<dbReference type="PANTHER" id="PTHR30461:SF23">
    <property type="entry name" value="DNA RECOMBINASE-RELATED"/>
    <property type="match status" value="1"/>
</dbReference>
<reference evidence="3 4" key="1">
    <citation type="journal article" date="2015" name="Infect. Genet. Evol.">
        <title>Genomic sequences of six botulinum neurotoxin-producing strains representing three clostridial species illustrate the mobility and diversity of botulinum neurotoxin genes.</title>
        <authorList>
            <person name="Smith T.J."/>
            <person name="Hill K.K."/>
            <person name="Xie G."/>
            <person name="Foley B.T."/>
            <person name="Williamson C.H."/>
            <person name="Foster J.T."/>
            <person name="Johnson S.L."/>
            <person name="Chertkov O."/>
            <person name="Teshima H."/>
            <person name="Gibbons H.S."/>
            <person name="Johnsky L.A."/>
            <person name="Karavis M.A."/>
            <person name="Smith L.A."/>
        </authorList>
    </citation>
    <scope>NUCLEOTIDE SEQUENCE [LARGE SCALE GENOMIC DNA]</scope>
    <source>
        <strain evidence="3 4">Sullivan</strain>
    </source>
</reference>
<dbReference type="InterPro" id="IPR036162">
    <property type="entry name" value="Resolvase-like_N_sf"/>
</dbReference>
<dbReference type="Gene3D" id="3.40.50.1390">
    <property type="entry name" value="Resolvase, N-terminal catalytic domain"/>
    <property type="match status" value="1"/>
</dbReference>
<name>A0A0A7FVT7_9CLOT</name>
<dbReference type="eggNOG" id="COG1961">
    <property type="taxonomic scope" value="Bacteria"/>
</dbReference>
<dbReference type="PANTHER" id="PTHR30461">
    <property type="entry name" value="DNA-INVERTASE FROM LAMBDOID PROPHAGE"/>
    <property type="match status" value="1"/>
</dbReference>
<dbReference type="HOGENOM" id="CLU_010686_18_14_9"/>
<dbReference type="Gene3D" id="3.90.1750.20">
    <property type="entry name" value="Putative Large Serine Recombinase, Chain B, Domain 2"/>
    <property type="match status" value="1"/>
</dbReference>
<keyword evidence="4" id="KW-1185">Reference proteome</keyword>
<dbReference type="SMART" id="SM00857">
    <property type="entry name" value="Resolvase"/>
    <property type="match status" value="1"/>
</dbReference>
<dbReference type="EMBL" id="CP006905">
    <property type="protein sequence ID" value="AIY82941.1"/>
    <property type="molecule type" value="Genomic_DNA"/>
</dbReference>
<dbReference type="InterPro" id="IPR050639">
    <property type="entry name" value="SSR_resolvase"/>
</dbReference>
<feature type="domain" description="Resolvase/invertase-type recombinase catalytic" evidence="2">
    <location>
        <begin position="3"/>
        <end position="149"/>
    </location>
</feature>
<dbReference type="InterPro" id="IPR006119">
    <property type="entry name" value="Resolv_N"/>
</dbReference>
<dbReference type="KEGG" id="cbv:U729_2687"/>